<dbReference type="PANTHER" id="PTHR35566">
    <property type="entry name" value="BLR3599 PROTEIN"/>
    <property type="match status" value="1"/>
</dbReference>
<evidence type="ECO:0000313" key="2">
    <source>
        <dbReference type="Proteomes" id="UP000305881"/>
    </source>
</evidence>
<name>A0A4P9USP4_METBY</name>
<accession>A0A4P9USP4</accession>
<dbReference type="Pfam" id="PF05936">
    <property type="entry name" value="T6SS_VasE"/>
    <property type="match status" value="1"/>
</dbReference>
<dbReference type="PANTHER" id="PTHR35566:SF1">
    <property type="entry name" value="TYPE VI SECRETION SYSTEM BASEPLATE COMPONENT TSSK1"/>
    <property type="match status" value="1"/>
</dbReference>
<sequence>MAENNRTVWSEGMFLRPQHFQQHDRYIETFVKERCGNLTPYDWGVKKIAIDQRQLAMGKFALAECSGIFPDGTPFNLPEDDDLPLPVDIPTDVQNNIVYLSLPVRQPGTIEIDTDENRHNLARYHAFESEVRDHNTGSNATSAILVGKLHARLLLERQERSGHVCIGVARVIESRVDKNVILDQGFIPPSLDCNAVPVLNGFIKELFGLLHTRGEALGGRASEAGRGGVAEISDYMLLQMVNRVEPLFEHLQSIPALHPESFYRIAVQLAGELSTFCRPNKRPVSFPVYRHDDLQTTFMHVMEELRQLLSAVLEQNAIPIPLTAPKYGIRGAKVPDPNLLKDAVFVLAANAQVSKEQLRSSFPTQVKIGPVEQIQQLVRSALPGISIHALPVAPRQIPYHAGFAYFELNKQSELWKQMAQSGGFAIHIAGEFPGLELEFWAIKNG</sequence>
<dbReference type="OrthoDB" id="9775333at2"/>
<protein>
    <submittedName>
        <fullName evidence="1">Type VI secretion system baseplate subunit TssK</fullName>
    </submittedName>
</protein>
<dbReference type="AlphaFoldDB" id="A0A4P9USP4"/>
<dbReference type="EMBL" id="CP035467">
    <property type="protein sequence ID" value="QCW82756.1"/>
    <property type="molecule type" value="Genomic_DNA"/>
</dbReference>
<dbReference type="STRING" id="675511.GCA_000341735_00781"/>
<gene>
    <name evidence="1" type="primary">tssK</name>
    <name evidence="1" type="ORF">EQU24_11270</name>
</gene>
<reference evidence="2" key="1">
    <citation type="journal article" date="2019" name="J. Bacteriol.">
        <title>A Mutagenic Screen Identifies a TonB-Dependent Receptor Required for the Lanthanide Metal Switch in the Type I Methanotroph 'Methylotuvimicrobium buryatense' 5GB1C.</title>
        <authorList>
            <person name="Groom J.D."/>
            <person name="Ford S.M."/>
            <person name="Pesesky M.W."/>
            <person name="Lidstrom M.E."/>
        </authorList>
    </citation>
    <scope>NUCLEOTIDE SEQUENCE [LARGE SCALE GENOMIC DNA]</scope>
    <source>
        <strain evidence="2">5GB1C</strain>
    </source>
</reference>
<dbReference type="NCBIfam" id="TIGR03353">
    <property type="entry name" value="VI_chp_4"/>
    <property type="match status" value="1"/>
</dbReference>
<organism evidence="1 2">
    <name type="scientific">Methylotuvimicrobium buryatense</name>
    <name type="common">Methylomicrobium buryatense</name>
    <dbReference type="NCBI Taxonomy" id="95641"/>
    <lineage>
        <taxon>Bacteria</taxon>
        <taxon>Pseudomonadati</taxon>
        <taxon>Pseudomonadota</taxon>
        <taxon>Gammaproteobacteria</taxon>
        <taxon>Methylococcales</taxon>
        <taxon>Methylococcaceae</taxon>
        <taxon>Methylotuvimicrobium</taxon>
    </lineage>
</organism>
<dbReference type="InterPro" id="IPR010263">
    <property type="entry name" value="T6SS_TssK"/>
</dbReference>
<dbReference type="KEGG" id="mbur:EQU24_11270"/>
<keyword evidence="2" id="KW-1185">Reference proteome</keyword>
<dbReference type="RefSeq" id="WP_017839406.1">
    <property type="nucleotide sequence ID" value="NZ_CP035467.1"/>
</dbReference>
<dbReference type="Proteomes" id="UP000305881">
    <property type="component" value="Chromosome"/>
</dbReference>
<evidence type="ECO:0000313" key="1">
    <source>
        <dbReference type="EMBL" id="QCW82756.1"/>
    </source>
</evidence>
<proteinExistence type="predicted"/>